<dbReference type="NCBIfam" id="TIGR03436">
    <property type="entry name" value="acidobact_VWFA"/>
    <property type="match status" value="1"/>
</dbReference>
<sequence length="726" mass="78858">MRHSSSSLLTFAFLAAASSAAQQIGSNATPSDNGTYKISVTSQLVVETVVAKDKQGKFIPNLSVKDFTLTEDGVPQKIRFVEHETLPTESDALPPLQDADEHITLYKRLTRTSIASEESDRDTGKSKYQGRRLIVLYFDMTTMRPEDQQRAITAAETFLRKQMTSADMISIMRYQGGSVDVLQDFSADRTRLLSILQTMLVGEGQGLQDSLDDASSADTGAAFGQDDSEFNVFNNDRQLSALQTAAQMLAGMNEKKSLIYFASGLRLHGIDNQAQLHATVDAAIRAGVTFWPVDARGLVANAPLGDATQGSAGGSSMYTGGAAQAVSDNFAQSQDTLYSLAADTGGKALLDNNDLTRGITQAQNAVTDYYILGYYTTNNAPNGRFRKIKLTLNSDAEAKLDYRQGYYAKRDFTHFNEADKERQLEDALMMGDPMTELTVSLEVNYFQLNRAEYYVPLVVKIPGRELALAKKVGAEHTLIDFVCEIKDDVGGSTVSNIRDSVNIKLSDATAAQLAHQPIEYDAGVTLLPGHYTIKFLARDNETGRIGTFQTSFYIPNLNKETTRVPISSVVLASQRIDSRDALYNAAHGKQAAKDDSANPLVQDGRKLIPSVTRVFHADRELYVFLQAYAGSTMPAAAATGSATAGPPPAASPLVAYVSLYREGKLAFTATPVSVTPLPNSRLGVTPISFHLGLGTLEQGNYEAQVTVLDGTQHRVAFWRGPLEIIP</sequence>
<dbReference type="EMBL" id="FNVA01000003">
    <property type="protein sequence ID" value="SEG16428.1"/>
    <property type="molecule type" value="Genomic_DNA"/>
</dbReference>
<evidence type="ECO:0000313" key="3">
    <source>
        <dbReference type="Proteomes" id="UP000236728"/>
    </source>
</evidence>
<keyword evidence="1" id="KW-0732">Signal</keyword>
<feature type="chain" id="PRO_5009289950" evidence="1">
    <location>
        <begin position="21"/>
        <end position="726"/>
    </location>
</feature>
<protein>
    <submittedName>
        <fullName evidence="2">VWFA-related domain-containing protein</fullName>
    </submittedName>
</protein>
<evidence type="ECO:0000313" key="2">
    <source>
        <dbReference type="EMBL" id="SEG16428.1"/>
    </source>
</evidence>
<gene>
    <name evidence="2" type="ORF">SAMN05421819_2021</name>
</gene>
<proteinExistence type="predicted"/>
<organism evidence="2 3">
    <name type="scientific">Bryocella elongata</name>
    <dbReference type="NCBI Taxonomy" id="863522"/>
    <lineage>
        <taxon>Bacteria</taxon>
        <taxon>Pseudomonadati</taxon>
        <taxon>Acidobacteriota</taxon>
        <taxon>Terriglobia</taxon>
        <taxon>Terriglobales</taxon>
        <taxon>Acidobacteriaceae</taxon>
        <taxon>Bryocella</taxon>
    </lineage>
</organism>
<accession>A0A1H5XXN9</accession>
<dbReference type="AlphaFoldDB" id="A0A1H5XXN9"/>
<name>A0A1H5XXN9_9BACT</name>
<dbReference type="InterPro" id="IPR017802">
    <property type="entry name" value="VWFA-rel_acidobac-type"/>
</dbReference>
<evidence type="ECO:0000256" key="1">
    <source>
        <dbReference type="SAM" id="SignalP"/>
    </source>
</evidence>
<dbReference type="RefSeq" id="WP_103932932.1">
    <property type="nucleotide sequence ID" value="NZ_FNVA01000003.1"/>
</dbReference>
<reference evidence="2 3" key="1">
    <citation type="submission" date="2016-10" db="EMBL/GenBank/DDBJ databases">
        <authorList>
            <person name="de Groot N.N."/>
        </authorList>
    </citation>
    <scope>NUCLEOTIDE SEQUENCE [LARGE SCALE GENOMIC DNA]</scope>
    <source>
        <strain evidence="2 3">DSM 22489</strain>
    </source>
</reference>
<dbReference type="OrthoDB" id="127238at2"/>
<keyword evidence="3" id="KW-1185">Reference proteome</keyword>
<dbReference type="Proteomes" id="UP000236728">
    <property type="component" value="Unassembled WGS sequence"/>
</dbReference>
<feature type="signal peptide" evidence="1">
    <location>
        <begin position="1"/>
        <end position="20"/>
    </location>
</feature>